<feature type="chain" id="PRO_5015579286" description="Alpha/beta-hydrolase" evidence="3">
    <location>
        <begin position="21"/>
        <end position="542"/>
    </location>
</feature>
<evidence type="ECO:0000259" key="5">
    <source>
        <dbReference type="Pfam" id="PF08386"/>
    </source>
</evidence>
<dbReference type="AlphaFoldDB" id="A0A2T2NS77"/>
<comment type="similarity">
    <text evidence="1">Belongs to the peptidase S33 family.</text>
</comment>
<evidence type="ECO:0008006" key="8">
    <source>
        <dbReference type="Google" id="ProtNLM"/>
    </source>
</evidence>
<dbReference type="OrthoDB" id="425534at2759"/>
<sequence>MSQLSRTALFGLMATALTAATPLFPRQANGTNTTLPNSFKDIPVTEELVYTPCIGTDLSCANIQVPLDYDNPSAGTTNVAFLRWNTPNQPAKGDVLINPGGPGGSGVEYVASQVTFLRSLIGESYNFVGMDPRGVNNSGPNLDCFDGSPATRDYYDTLYYMEWDLSSPQNVAMSFERAGAFGEWCGKTLNETAKYANTPAVAMDMLHYAELLAESKGEAKEEAKVDYYGVSYGSILGTTFATLFPDRIGHFVIDGVADGEDYYEGGWLENLLQADEAVLEFFQHCFEAGSLCGFYSNDSSPDAIKQRFDAILKDLEENPIIVSEPSVSPLPTIITRKHIDSLVLLQVYNANAGYPIIAASFTALEQRNVSAILELYGDVSPVPLAECDKASPDYSSVHPKLMIACNDQHGNYNISTPEELLQYNEDQKNVSSYLGDIWTPVITPSCRQHAFVPPESQLFAGFKEVETNNPILFTANRIDPVTSSRVKMSKFFPGSQMLVQDAIGHGLQVASSKCIYSYTQKYFEDFSLPPADTECKTETEPF</sequence>
<name>A0A2T2NS77_CORCC</name>
<dbReference type="PANTHER" id="PTHR43248:SF25">
    <property type="entry name" value="AB HYDROLASE-1 DOMAIN-CONTAINING PROTEIN-RELATED"/>
    <property type="match status" value="1"/>
</dbReference>
<keyword evidence="2" id="KW-0378">Hydrolase</keyword>
<dbReference type="SUPFAM" id="SSF53474">
    <property type="entry name" value="alpha/beta-Hydrolases"/>
    <property type="match status" value="1"/>
</dbReference>
<dbReference type="GO" id="GO:0016787">
    <property type="term" value="F:hydrolase activity"/>
    <property type="evidence" value="ECO:0007669"/>
    <property type="project" value="UniProtKB-KW"/>
</dbReference>
<accession>A0A2T2NS77</accession>
<dbReference type="PANTHER" id="PTHR43248">
    <property type="entry name" value="2-SUCCINYL-6-HYDROXY-2,4-CYCLOHEXADIENE-1-CARBOXYLATE SYNTHASE"/>
    <property type="match status" value="1"/>
</dbReference>
<dbReference type="InterPro" id="IPR029058">
    <property type="entry name" value="AB_hydrolase_fold"/>
</dbReference>
<protein>
    <recommendedName>
        <fullName evidence="8">Alpha/beta-hydrolase</fullName>
    </recommendedName>
</protein>
<feature type="domain" description="Peptidase S33 tripeptidyl aminopeptidase-like C-terminal" evidence="5">
    <location>
        <begin position="465"/>
        <end position="535"/>
    </location>
</feature>
<dbReference type="InterPro" id="IPR013595">
    <property type="entry name" value="Pept_S33_TAP-like_C"/>
</dbReference>
<dbReference type="InterPro" id="IPR051601">
    <property type="entry name" value="Serine_prot/Carboxylest_S33"/>
</dbReference>
<feature type="non-terminal residue" evidence="6">
    <location>
        <position position="542"/>
    </location>
</feature>
<evidence type="ECO:0000313" key="7">
    <source>
        <dbReference type="Proteomes" id="UP000240883"/>
    </source>
</evidence>
<dbReference type="STRING" id="1448308.A0A2T2NS77"/>
<organism evidence="6 7">
    <name type="scientific">Corynespora cassiicola Philippines</name>
    <dbReference type="NCBI Taxonomy" id="1448308"/>
    <lineage>
        <taxon>Eukaryota</taxon>
        <taxon>Fungi</taxon>
        <taxon>Dikarya</taxon>
        <taxon>Ascomycota</taxon>
        <taxon>Pezizomycotina</taxon>
        <taxon>Dothideomycetes</taxon>
        <taxon>Pleosporomycetidae</taxon>
        <taxon>Pleosporales</taxon>
        <taxon>Corynesporascaceae</taxon>
        <taxon>Corynespora</taxon>
    </lineage>
</organism>
<dbReference type="Pfam" id="PF00561">
    <property type="entry name" value="Abhydrolase_1"/>
    <property type="match status" value="1"/>
</dbReference>
<reference evidence="6 7" key="1">
    <citation type="journal article" date="2018" name="Front. Microbiol.">
        <title>Genome-Wide Analysis of Corynespora cassiicola Leaf Fall Disease Putative Effectors.</title>
        <authorList>
            <person name="Lopez D."/>
            <person name="Ribeiro S."/>
            <person name="Label P."/>
            <person name="Fumanal B."/>
            <person name="Venisse J.S."/>
            <person name="Kohler A."/>
            <person name="de Oliveira R.R."/>
            <person name="Labutti K."/>
            <person name="Lipzen A."/>
            <person name="Lail K."/>
            <person name="Bauer D."/>
            <person name="Ohm R.A."/>
            <person name="Barry K.W."/>
            <person name="Spatafora J."/>
            <person name="Grigoriev I.V."/>
            <person name="Martin F.M."/>
            <person name="Pujade-Renaud V."/>
        </authorList>
    </citation>
    <scope>NUCLEOTIDE SEQUENCE [LARGE SCALE GENOMIC DNA]</scope>
    <source>
        <strain evidence="6 7">Philippines</strain>
    </source>
</reference>
<feature type="domain" description="AB hydrolase-1" evidence="4">
    <location>
        <begin position="95"/>
        <end position="283"/>
    </location>
</feature>
<evidence type="ECO:0000313" key="6">
    <source>
        <dbReference type="EMBL" id="PSN68291.1"/>
    </source>
</evidence>
<dbReference type="EMBL" id="KZ678134">
    <property type="protein sequence ID" value="PSN68291.1"/>
    <property type="molecule type" value="Genomic_DNA"/>
</dbReference>
<dbReference type="Proteomes" id="UP000240883">
    <property type="component" value="Unassembled WGS sequence"/>
</dbReference>
<feature type="signal peptide" evidence="3">
    <location>
        <begin position="1"/>
        <end position="20"/>
    </location>
</feature>
<evidence type="ECO:0000256" key="3">
    <source>
        <dbReference type="SAM" id="SignalP"/>
    </source>
</evidence>
<gene>
    <name evidence="6" type="ORF">BS50DRAFT_523458</name>
</gene>
<dbReference type="Gene3D" id="3.40.50.1820">
    <property type="entry name" value="alpha/beta hydrolase"/>
    <property type="match status" value="1"/>
</dbReference>
<keyword evidence="3" id="KW-0732">Signal</keyword>
<evidence type="ECO:0000256" key="2">
    <source>
        <dbReference type="ARBA" id="ARBA00022801"/>
    </source>
</evidence>
<keyword evidence="7" id="KW-1185">Reference proteome</keyword>
<evidence type="ECO:0000259" key="4">
    <source>
        <dbReference type="Pfam" id="PF00561"/>
    </source>
</evidence>
<dbReference type="InterPro" id="IPR000073">
    <property type="entry name" value="AB_hydrolase_1"/>
</dbReference>
<evidence type="ECO:0000256" key="1">
    <source>
        <dbReference type="ARBA" id="ARBA00010088"/>
    </source>
</evidence>
<dbReference type="Pfam" id="PF08386">
    <property type="entry name" value="Abhydrolase_4"/>
    <property type="match status" value="1"/>
</dbReference>
<proteinExistence type="inferred from homology"/>